<protein>
    <submittedName>
        <fullName evidence="1">Uncharacterized protein</fullName>
    </submittedName>
</protein>
<proteinExistence type="predicted"/>
<evidence type="ECO:0000313" key="2">
    <source>
        <dbReference type="EMBL" id="KAF4131667.1"/>
    </source>
</evidence>
<organism evidence="1 3">
    <name type="scientific">Phytophthora infestans</name>
    <name type="common">Potato late blight agent</name>
    <name type="synonym">Botrytis infestans</name>
    <dbReference type="NCBI Taxonomy" id="4787"/>
    <lineage>
        <taxon>Eukaryota</taxon>
        <taxon>Sar</taxon>
        <taxon>Stramenopiles</taxon>
        <taxon>Oomycota</taxon>
        <taxon>Peronosporomycetes</taxon>
        <taxon>Peronosporales</taxon>
        <taxon>Peronosporaceae</taxon>
        <taxon>Phytophthora</taxon>
    </lineage>
</organism>
<evidence type="ECO:0000313" key="3">
    <source>
        <dbReference type="Proteomes" id="UP000602510"/>
    </source>
</evidence>
<keyword evidence="3" id="KW-1185">Reference proteome</keyword>
<accession>A0A833TC00</accession>
<gene>
    <name evidence="1" type="ORF">GN244_ATG07752</name>
    <name evidence="2" type="ORF">GN958_ATG19141</name>
</gene>
<evidence type="ECO:0000313" key="1">
    <source>
        <dbReference type="EMBL" id="KAF4040094.1"/>
    </source>
</evidence>
<sequence length="85" mass="9060">MLVPPLARLDWQCSCGYWHSPSALYTNQTGDFDWSAASLTRVSTAAFESFVGRDMDSVVASGSVRTVNVASVSDCGAQVSSNHLS</sequence>
<dbReference type="Proteomes" id="UP000602510">
    <property type="component" value="Unassembled WGS sequence"/>
</dbReference>
<name>A0A833TC00_PHYIN</name>
<dbReference type="EMBL" id="WSZM01000153">
    <property type="protein sequence ID" value="KAF4040094.1"/>
    <property type="molecule type" value="Genomic_DNA"/>
</dbReference>
<dbReference type="Proteomes" id="UP000704712">
    <property type="component" value="Unassembled WGS sequence"/>
</dbReference>
<dbReference type="EMBL" id="JAACNO010002703">
    <property type="protein sequence ID" value="KAF4131667.1"/>
    <property type="molecule type" value="Genomic_DNA"/>
</dbReference>
<comment type="caution">
    <text evidence="1">The sequence shown here is derived from an EMBL/GenBank/DDBJ whole genome shotgun (WGS) entry which is preliminary data.</text>
</comment>
<dbReference type="AlphaFoldDB" id="A0A833TC00"/>
<reference evidence="1" key="1">
    <citation type="submission" date="2020-04" db="EMBL/GenBank/DDBJ databases">
        <title>Hybrid Assembly of Korean Phytophthora infestans isolates.</title>
        <authorList>
            <person name="Prokchorchik M."/>
            <person name="Lee Y."/>
            <person name="Seo J."/>
            <person name="Cho J.-H."/>
            <person name="Park Y.-E."/>
            <person name="Jang D.-C."/>
            <person name="Im J.-S."/>
            <person name="Choi J.-G."/>
            <person name="Park H.-J."/>
            <person name="Lee G.-B."/>
            <person name="Lee Y.-G."/>
            <person name="Hong S.-Y."/>
            <person name="Cho K."/>
            <person name="Sohn K.H."/>
        </authorList>
    </citation>
    <scope>NUCLEOTIDE SEQUENCE</scope>
    <source>
        <strain evidence="1">KR_1_A1</strain>
        <strain evidence="2">KR_2_A2</strain>
    </source>
</reference>